<evidence type="ECO:0000313" key="1">
    <source>
        <dbReference type="EMBL" id="AHG93209.1"/>
    </source>
</evidence>
<dbReference type="AlphaFoldDB" id="W0RQF8"/>
<keyword evidence="2" id="KW-1185">Reference proteome</keyword>
<geneLocation type="plasmid" evidence="1 2">
    <name>2</name>
</geneLocation>
<dbReference type="Proteomes" id="UP000019151">
    <property type="component" value="Plasmid 2"/>
</dbReference>
<dbReference type="InParanoid" id="W0RQF8"/>
<dbReference type="HOGENOM" id="CLU_051479_3_0_0"/>
<sequence>MLDEGSVIAGGRTLGAAPREAMRGVAREALREAVRVPSGADRERWMCCVGDDGVLEMYVDRLGVPAGVDPAGRESIIDCGAALLRLCVALRALGYAARVELLPDRAEPDLLARVSLDASHTPTPADHAMVAALTRPRAEGTRSDSRAIAPHVLSLLLGAARLEGAWLGFIDAPPLRRTLGGLVAVAKQSRGKPTGRVLMERASAVAVLMTNGDTMADWLVAGQARARVLLTACTAGLVASCVNEPVAVPLIRRLVSGLVREASDPGVPGRRGGMPPDAIPQTVICLSHPADLCADSVLAAPHFPTRCT</sequence>
<gene>
    <name evidence="1" type="ORF">J421_5674</name>
</gene>
<dbReference type="RefSeq" id="WP_148306602.1">
    <property type="nucleotide sequence ID" value="NZ_CP007130.1"/>
</dbReference>
<protein>
    <submittedName>
        <fullName evidence="1">Uncharacterized protein</fullName>
    </submittedName>
</protein>
<dbReference type="eggNOG" id="COG0778">
    <property type="taxonomic scope" value="Bacteria"/>
</dbReference>
<accession>W0RQF8</accession>
<proteinExistence type="predicted"/>
<dbReference type="InterPro" id="IPR000415">
    <property type="entry name" value="Nitroreductase-like"/>
</dbReference>
<dbReference type="EMBL" id="CP007130">
    <property type="protein sequence ID" value="AHG93209.1"/>
    <property type="molecule type" value="Genomic_DNA"/>
</dbReference>
<name>W0RQF8_9BACT</name>
<dbReference type="OrthoDB" id="5149792at2"/>
<organism evidence="1 2">
    <name type="scientific">Gemmatirosa kalamazoonensis</name>
    <dbReference type="NCBI Taxonomy" id="861299"/>
    <lineage>
        <taxon>Bacteria</taxon>
        <taxon>Pseudomonadati</taxon>
        <taxon>Gemmatimonadota</taxon>
        <taxon>Gemmatimonadia</taxon>
        <taxon>Gemmatimonadales</taxon>
        <taxon>Gemmatimonadaceae</taxon>
        <taxon>Gemmatirosa</taxon>
    </lineage>
</organism>
<dbReference type="GO" id="GO:0016491">
    <property type="term" value="F:oxidoreductase activity"/>
    <property type="evidence" value="ECO:0007669"/>
    <property type="project" value="InterPro"/>
</dbReference>
<reference evidence="1 2" key="1">
    <citation type="journal article" date="2014" name="Genome Announc.">
        <title>Genome Sequence and Methylome of Soil Bacterium Gemmatirosa kalamazoonensis KBS708T, a Member of the Rarely Cultivated Gemmatimonadetes Phylum.</title>
        <authorList>
            <person name="Debruyn J.M."/>
            <person name="Radosevich M."/>
            <person name="Wommack K.E."/>
            <person name="Polson S.W."/>
            <person name="Hauser L.J."/>
            <person name="Fawaz M.N."/>
            <person name="Korlach J."/>
            <person name="Tsai Y.C."/>
        </authorList>
    </citation>
    <scope>NUCLEOTIDE SEQUENCE [LARGE SCALE GENOMIC DNA]</scope>
    <source>
        <strain evidence="1 2">KBS708</strain>
        <plasmid evidence="2">Plasmid 2</plasmid>
    </source>
</reference>
<dbReference type="Gene3D" id="3.40.109.10">
    <property type="entry name" value="NADH Oxidase"/>
    <property type="match status" value="1"/>
</dbReference>
<keyword evidence="1" id="KW-0614">Plasmid</keyword>
<dbReference type="KEGG" id="gba:J421_5674"/>
<dbReference type="PATRIC" id="fig|861299.3.peg.5712"/>
<evidence type="ECO:0000313" key="2">
    <source>
        <dbReference type="Proteomes" id="UP000019151"/>
    </source>
</evidence>